<accession>A0A1T2Y2N6</accession>
<comment type="caution">
    <text evidence="1">The sequence shown here is derived from an EMBL/GenBank/DDBJ whole genome shotgun (WGS) entry which is preliminary data.</text>
</comment>
<reference evidence="1 2" key="1">
    <citation type="submission" date="2016-12" db="EMBL/GenBank/DDBJ databases">
        <title>Draft genome sequences of seven strains of Pseudomonas fluorescens that produce 4-formylaminooxyvinylglycine.</title>
        <authorList>
            <person name="Okrent R.A."/>
            <person name="Manning V.A."/>
            <person name="Trippe K.M."/>
        </authorList>
    </citation>
    <scope>NUCLEOTIDE SEQUENCE [LARGE SCALE GENOMIC DNA]</scope>
    <source>
        <strain evidence="1 2">P5A</strain>
    </source>
</reference>
<dbReference type="OrthoDB" id="7022778at2"/>
<evidence type="ECO:0000313" key="1">
    <source>
        <dbReference type="EMBL" id="OPA86298.1"/>
    </source>
</evidence>
<dbReference type="Proteomes" id="UP000190965">
    <property type="component" value="Unassembled WGS sequence"/>
</dbReference>
<gene>
    <name evidence="1" type="ORF">BFW87_26530</name>
</gene>
<proteinExistence type="predicted"/>
<protein>
    <submittedName>
        <fullName evidence="1">Uncharacterized protein</fullName>
    </submittedName>
</protein>
<organism evidence="1 2">
    <name type="scientific">Pseudomonas fluorescens</name>
    <dbReference type="NCBI Taxonomy" id="294"/>
    <lineage>
        <taxon>Bacteria</taxon>
        <taxon>Pseudomonadati</taxon>
        <taxon>Pseudomonadota</taxon>
        <taxon>Gammaproteobacteria</taxon>
        <taxon>Pseudomonadales</taxon>
        <taxon>Pseudomonadaceae</taxon>
        <taxon>Pseudomonas</taxon>
    </lineage>
</organism>
<evidence type="ECO:0000313" key="2">
    <source>
        <dbReference type="Proteomes" id="UP000190965"/>
    </source>
</evidence>
<dbReference type="RefSeq" id="WP_078742670.1">
    <property type="nucleotide sequence ID" value="NZ_MSDF01000052.1"/>
</dbReference>
<dbReference type="AlphaFoldDB" id="A0A1T2Y2N6"/>
<dbReference type="EMBL" id="MSDF01000052">
    <property type="protein sequence ID" value="OPA86298.1"/>
    <property type="molecule type" value="Genomic_DNA"/>
</dbReference>
<name>A0A1T2Y2N6_PSEFL</name>
<sequence length="91" mass="9710">MKALIQGLDGRRTAQQALFYDLEDAAAVIGWSVVELTALAASGKTPEQAVSLMKLCALLTAQQEKIAEYASEVRAQRITRSEADGASAVSR</sequence>